<organism evidence="2 3">
    <name type="scientific">Claviceps africana</name>
    <dbReference type="NCBI Taxonomy" id="83212"/>
    <lineage>
        <taxon>Eukaryota</taxon>
        <taxon>Fungi</taxon>
        <taxon>Dikarya</taxon>
        <taxon>Ascomycota</taxon>
        <taxon>Pezizomycotina</taxon>
        <taxon>Sordariomycetes</taxon>
        <taxon>Hypocreomycetidae</taxon>
        <taxon>Hypocreales</taxon>
        <taxon>Clavicipitaceae</taxon>
        <taxon>Claviceps</taxon>
    </lineage>
</organism>
<dbReference type="InterPro" id="IPR017946">
    <property type="entry name" value="PLC-like_Pdiesterase_TIM-brl"/>
</dbReference>
<proteinExistence type="predicted"/>
<reference evidence="2" key="1">
    <citation type="journal article" date="2020" name="bioRxiv">
        <title>Whole genome comparisons of ergot fungi reveals the divergence and evolution of species within the genus Claviceps are the result of varying mechanisms driving genome evolution and host range expansion.</title>
        <authorList>
            <person name="Wyka S.A."/>
            <person name="Mondo S.J."/>
            <person name="Liu M."/>
            <person name="Dettman J."/>
            <person name="Nalam V."/>
            <person name="Broders K.D."/>
        </authorList>
    </citation>
    <scope>NUCLEOTIDE SEQUENCE</scope>
    <source>
        <strain evidence="2">CCC 489</strain>
    </source>
</reference>
<evidence type="ECO:0008006" key="4">
    <source>
        <dbReference type="Google" id="ProtNLM"/>
    </source>
</evidence>
<keyword evidence="3" id="KW-1185">Reference proteome</keyword>
<protein>
    <recommendedName>
        <fullName evidence="4">PLC-like phosphodiesterase</fullName>
    </recommendedName>
</protein>
<evidence type="ECO:0000313" key="3">
    <source>
        <dbReference type="Proteomes" id="UP000811619"/>
    </source>
</evidence>
<gene>
    <name evidence="2" type="ORF">E4U42_000662</name>
</gene>
<dbReference type="SUPFAM" id="SSF51695">
    <property type="entry name" value="PLC-like phosphodiesterases"/>
    <property type="match status" value="1"/>
</dbReference>
<evidence type="ECO:0000256" key="1">
    <source>
        <dbReference type="SAM" id="SignalP"/>
    </source>
</evidence>
<dbReference type="Gene3D" id="3.20.20.190">
    <property type="entry name" value="Phosphatidylinositol (PI) phosphodiesterase"/>
    <property type="match status" value="1"/>
</dbReference>
<feature type="signal peptide" evidence="1">
    <location>
        <begin position="1"/>
        <end position="20"/>
    </location>
</feature>
<keyword evidence="1" id="KW-0732">Signal</keyword>
<dbReference type="OrthoDB" id="7984201at2759"/>
<comment type="caution">
    <text evidence="2">The sequence shown here is derived from an EMBL/GenBank/DDBJ whole genome shotgun (WGS) entry which is preliminary data.</text>
</comment>
<dbReference type="Pfam" id="PF26146">
    <property type="entry name" value="PI-PLC_X"/>
    <property type="match status" value="1"/>
</dbReference>
<feature type="non-terminal residue" evidence="2">
    <location>
        <position position="286"/>
    </location>
</feature>
<evidence type="ECO:0000313" key="2">
    <source>
        <dbReference type="EMBL" id="KAG5914153.1"/>
    </source>
</evidence>
<dbReference type="AlphaFoldDB" id="A0A8K0J038"/>
<dbReference type="GO" id="GO:0008081">
    <property type="term" value="F:phosphoric diester hydrolase activity"/>
    <property type="evidence" value="ECO:0007669"/>
    <property type="project" value="InterPro"/>
</dbReference>
<name>A0A8K0J038_9HYPO</name>
<feature type="chain" id="PRO_5035468293" description="PLC-like phosphodiesterase" evidence="1">
    <location>
        <begin position="21"/>
        <end position="286"/>
    </location>
</feature>
<dbReference type="InterPro" id="IPR051057">
    <property type="entry name" value="PI-PLC_domain"/>
</dbReference>
<dbReference type="PANTHER" id="PTHR13593:SF80">
    <property type="entry name" value="PLC-LIKE PHOSPHODIESTERASE"/>
    <property type="match status" value="1"/>
</dbReference>
<dbReference type="Proteomes" id="UP000811619">
    <property type="component" value="Unassembled WGS sequence"/>
</dbReference>
<dbReference type="EMBL" id="SRPY01001164">
    <property type="protein sequence ID" value="KAG5914153.1"/>
    <property type="molecule type" value="Genomic_DNA"/>
</dbReference>
<accession>A0A8K0J038</accession>
<sequence>MLSLPSLSLAALVAATAIHAQTASPSSSSTLPASSTGPTGGHACNNSPTLCGRPYNAVTHMGAHNIAFLRDQSTDNSLSGNQFQNATRALDAGLRLLQVQVHKPESTLRLCHTSCSLLDAGDLDTWLSAVGAWLLAHPHDVVTMLLVNADKAPASDFASALDRTGLSRLAYAPAPAANGTSSTWPTLQSMTDANRRLVTFVTNIQPSASTPHLLSEFAHVFETPFTVTDVAGFNCTVDRPSRADPAPAALAAGYMGLVNHFKYQSVVAGLDVPDVSAVDTVNSAAT</sequence>
<dbReference type="PANTHER" id="PTHR13593">
    <property type="match status" value="1"/>
</dbReference>
<dbReference type="GO" id="GO:0006629">
    <property type="term" value="P:lipid metabolic process"/>
    <property type="evidence" value="ECO:0007669"/>
    <property type="project" value="InterPro"/>
</dbReference>